<feature type="region of interest" description="Disordered" evidence="1">
    <location>
        <begin position="73"/>
        <end position="93"/>
    </location>
</feature>
<gene>
    <name evidence="3" type="ORF">MKK62_14100</name>
</gene>
<evidence type="ECO:0008006" key="5">
    <source>
        <dbReference type="Google" id="ProtNLM"/>
    </source>
</evidence>
<feature type="signal peptide" evidence="2">
    <location>
        <begin position="1"/>
        <end position="22"/>
    </location>
</feature>
<name>A0ABY3VDY0_9MYCO</name>
<evidence type="ECO:0000256" key="2">
    <source>
        <dbReference type="SAM" id="SignalP"/>
    </source>
</evidence>
<accession>A0ABY3VDY0</accession>
<dbReference type="RefSeq" id="WP_240258108.1">
    <property type="nucleotide sequence ID" value="NZ_CP092488.2"/>
</dbReference>
<evidence type="ECO:0000313" key="4">
    <source>
        <dbReference type="Proteomes" id="UP001055336"/>
    </source>
</evidence>
<keyword evidence="4" id="KW-1185">Reference proteome</keyword>
<feature type="region of interest" description="Disordered" evidence="1">
    <location>
        <begin position="24"/>
        <end position="60"/>
    </location>
</feature>
<proteinExistence type="predicted"/>
<reference evidence="3" key="1">
    <citation type="submission" date="2022-08" db="EMBL/GenBank/DDBJ databases">
        <title>Whole genome sequencing of non-tuberculosis mycobacteria type-strains.</title>
        <authorList>
            <person name="Igarashi Y."/>
            <person name="Osugi A."/>
            <person name="Mitarai S."/>
        </authorList>
    </citation>
    <scope>NUCLEOTIDE SEQUENCE</scope>
    <source>
        <strain evidence="3">DSM 45127</strain>
    </source>
</reference>
<dbReference type="EMBL" id="CP092488">
    <property type="protein sequence ID" value="UMB67646.1"/>
    <property type="molecule type" value="Genomic_DNA"/>
</dbReference>
<dbReference type="PROSITE" id="PS51257">
    <property type="entry name" value="PROKAR_LIPOPROTEIN"/>
    <property type="match status" value="1"/>
</dbReference>
<evidence type="ECO:0000313" key="3">
    <source>
        <dbReference type="EMBL" id="UMB67646.1"/>
    </source>
</evidence>
<sequence>MKTPVIAVAGLTASAVLLGLSATGCSSKSDKPASTSSTASATAKNSSSSEPSPAAAESGGYAKLLIKPEDIALPGDTFSAAPPTENPNEKSGVATVFSNQSDTREIGDTIMILPDSAGAATALDGAKSALGSSVTGGEPQPAAVGEGGTIVQGTSPDGSKSVTVLLFTEGKAFVTLEFDGKTDDPVPPAFAADIGQKQDAAIKSGLAG</sequence>
<evidence type="ECO:0000256" key="1">
    <source>
        <dbReference type="SAM" id="MobiDB-lite"/>
    </source>
</evidence>
<protein>
    <recommendedName>
        <fullName evidence="5">DUF5642 domain-containing protein</fullName>
    </recommendedName>
</protein>
<dbReference type="Proteomes" id="UP001055336">
    <property type="component" value="Chromosome"/>
</dbReference>
<feature type="compositionally biased region" description="Low complexity" evidence="1">
    <location>
        <begin position="32"/>
        <end position="58"/>
    </location>
</feature>
<feature type="chain" id="PRO_5046446512" description="DUF5642 domain-containing protein" evidence="2">
    <location>
        <begin position="23"/>
        <end position="208"/>
    </location>
</feature>
<organism evidence="3 4">
    <name type="scientific">Mycobacterium paraterrae</name>
    <dbReference type="NCBI Taxonomy" id="577492"/>
    <lineage>
        <taxon>Bacteria</taxon>
        <taxon>Bacillati</taxon>
        <taxon>Actinomycetota</taxon>
        <taxon>Actinomycetes</taxon>
        <taxon>Mycobacteriales</taxon>
        <taxon>Mycobacteriaceae</taxon>
        <taxon>Mycobacterium</taxon>
    </lineage>
</organism>
<keyword evidence="2" id="KW-0732">Signal</keyword>